<comment type="catalytic activity">
    <reaction evidence="1 9">
        <text>Release of an N-terminal amino acid, Xaa-|-Yaa-, in which Xaa is preferably Leu, but may be other amino acids including Pro although not Arg or Lys, and Yaa may be Pro. Amino acid amides and methyl esters are also readily hydrolyzed, but rates on arylamides are exceedingly low.</text>
        <dbReference type="EC" id="3.4.11.1"/>
    </reaction>
</comment>
<dbReference type="PANTHER" id="PTHR11963">
    <property type="entry name" value="LEUCINE AMINOPEPTIDASE-RELATED"/>
    <property type="match status" value="1"/>
</dbReference>
<protein>
    <recommendedName>
        <fullName evidence="9">Probable cytosol aminopeptidase</fullName>
        <ecNumber evidence="9">3.4.11.1</ecNumber>
    </recommendedName>
    <alternativeName>
        <fullName evidence="9">Leucine aminopeptidase</fullName>
        <shortName evidence="9">LAP</shortName>
        <ecNumber evidence="9">3.4.11.10</ecNumber>
    </alternativeName>
    <alternativeName>
        <fullName evidence="9">Leucyl aminopeptidase</fullName>
    </alternativeName>
</protein>
<comment type="cofactor">
    <cofactor evidence="9">
        <name>Mn(2+)</name>
        <dbReference type="ChEBI" id="CHEBI:29035"/>
    </cofactor>
    <text evidence="9">Binds 2 manganese ions per subunit.</text>
</comment>
<feature type="binding site" evidence="9">
    <location>
        <position position="351"/>
    </location>
    <ligand>
        <name>Mn(2+)</name>
        <dbReference type="ChEBI" id="CHEBI:29035"/>
        <label>1</label>
    </ligand>
</feature>
<organism evidence="11 12">
    <name type="scientific">Azoarcus taiwanensis</name>
    <dbReference type="NCBI Taxonomy" id="666964"/>
    <lineage>
        <taxon>Bacteria</taxon>
        <taxon>Pseudomonadati</taxon>
        <taxon>Pseudomonadota</taxon>
        <taxon>Betaproteobacteria</taxon>
        <taxon>Rhodocyclales</taxon>
        <taxon>Zoogloeaceae</taxon>
        <taxon>Azoarcus</taxon>
    </lineage>
</organism>
<dbReference type="InterPro" id="IPR008283">
    <property type="entry name" value="Peptidase_M17_N"/>
</dbReference>
<comment type="caution">
    <text evidence="11">The sequence shown here is derived from an EMBL/GenBank/DDBJ whole genome shotgun (WGS) entry which is preliminary data.</text>
</comment>
<keyword evidence="5 9" id="KW-0645">Protease</keyword>
<dbReference type="NCBIfam" id="NF002073">
    <property type="entry name" value="PRK00913.1-2"/>
    <property type="match status" value="1"/>
</dbReference>
<dbReference type="GO" id="GO:0005737">
    <property type="term" value="C:cytoplasm"/>
    <property type="evidence" value="ECO:0007669"/>
    <property type="project" value="UniProtKB-SubCell"/>
</dbReference>
<reference evidence="11" key="1">
    <citation type="submission" date="2019-12" db="EMBL/GenBank/DDBJ databases">
        <title>Comparative genomics gives insights into the taxonomy of the Azoarcus-Aromatoleum group and reveals separate origins of nif in the plant-associated Azoarcus and non-plant-associated Aromatoleum sub-groups.</title>
        <authorList>
            <person name="Lafos M."/>
            <person name="Maluk M."/>
            <person name="Batista M."/>
            <person name="Junghare M."/>
            <person name="Carmona M."/>
            <person name="Faoro H."/>
            <person name="Cruz L.M."/>
            <person name="Battistoni F."/>
            <person name="De Souza E."/>
            <person name="Pedrosa F."/>
            <person name="Chen W.-M."/>
            <person name="Poole P.S."/>
            <person name="Dixon R.A."/>
            <person name="James E.K."/>
        </authorList>
    </citation>
    <scope>NUCLEOTIDE SEQUENCE</scope>
    <source>
        <strain evidence="11">NSC3</strain>
    </source>
</reference>
<dbReference type="Gene3D" id="3.40.630.10">
    <property type="entry name" value="Zn peptidases"/>
    <property type="match status" value="1"/>
</dbReference>
<dbReference type="GO" id="GO:0006508">
    <property type="term" value="P:proteolysis"/>
    <property type="evidence" value="ECO:0007669"/>
    <property type="project" value="UniProtKB-KW"/>
</dbReference>
<evidence type="ECO:0000256" key="2">
    <source>
        <dbReference type="ARBA" id="ARBA00000967"/>
    </source>
</evidence>
<dbReference type="InterPro" id="IPR011356">
    <property type="entry name" value="Leucine_aapep/pepB"/>
</dbReference>
<evidence type="ECO:0000313" key="12">
    <source>
        <dbReference type="Proteomes" id="UP000599523"/>
    </source>
</evidence>
<dbReference type="EMBL" id="WTVM01000035">
    <property type="protein sequence ID" value="NMG02870.1"/>
    <property type="molecule type" value="Genomic_DNA"/>
</dbReference>
<comment type="catalytic activity">
    <reaction evidence="2 9">
        <text>Release of an N-terminal amino acid, preferentially leucine, but not glutamic or aspartic acids.</text>
        <dbReference type="EC" id="3.4.11.10"/>
    </reaction>
</comment>
<dbReference type="SUPFAM" id="SSF53187">
    <property type="entry name" value="Zn-dependent exopeptidases"/>
    <property type="match status" value="1"/>
</dbReference>
<dbReference type="EC" id="3.4.11.1" evidence="9"/>
<name>A0A972F7N0_9RHOO</name>
<evidence type="ECO:0000256" key="7">
    <source>
        <dbReference type="ARBA" id="ARBA00022801"/>
    </source>
</evidence>
<feature type="domain" description="Cytosol aminopeptidase" evidence="10">
    <location>
        <begin position="347"/>
        <end position="354"/>
    </location>
</feature>
<evidence type="ECO:0000313" key="11">
    <source>
        <dbReference type="EMBL" id="NMG02870.1"/>
    </source>
</evidence>
<dbReference type="GO" id="GO:0030145">
    <property type="term" value="F:manganese ion binding"/>
    <property type="evidence" value="ECO:0007669"/>
    <property type="project" value="UniProtKB-UniRule"/>
</dbReference>
<feature type="binding site" evidence="9">
    <location>
        <position position="272"/>
    </location>
    <ligand>
        <name>Mn(2+)</name>
        <dbReference type="ChEBI" id="CHEBI:29035"/>
        <label>2</label>
    </ligand>
</feature>
<proteinExistence type="inferred from homology"/>
<gene>
    <name evidence="9" type="primary">pepA</name>
    <name evidence="11" type="ORF">GPA21_07780</name>
</gene>
<keyword evidence="7 9" id="KW-0378">Hydrolase</keyword>
<keyword evidence="4 9" id="KW-0031">Aminopeptidase</keyword>
<dbReference type="PROSITE" id="PS00631">
    <property type="entry name" value="CYTOSOL_AP"/>
    <property type="match status" value="1"/>
</dbReference>
<sequence length="496" mass="52180">MEFTIKTARPEKLKTGTLAILTFADGDLVGAAAALDSASDGRLVRLIARGDLEARAGATLVIPELPGAAAQRVLVASLGKREEFKEKSWRDAIVAVAKALASGPAGEAAVCVDEIELGGRDLEWMLQQATRAIADGSYRFDTTKSAKNGGSKKGASKLTLVTAQKASEGMKRAVEHGSAVAQGMALARELGNLPGNICTPSHLAETAVGLGKQFKFKVEVLERKDMEKLGMGSLLSVAKGSEQPPKFIVMHYKGGKARKAPIVLVGKGITFDTGGISLKPAAEMDEMKFDMCGAAGVLGTFKALATMQLPLNVVGIIPATENMPGGRASKPGDVVTSMSGQTIEVLNTDAEGRLILCDALTYAERFKPECVIDLATLTGACVVALGKIPSGLLANDDALAQELLACGQRSGDRAWQLPLWDEYQELLKSNFADMANIGGRYGGTITAACFLSRFAKTYKWAHLDIAGTAWLSGEAKGATGRPVPLLSEFLIQRAAS</sequence>
<evidence type="ECO:0000256" key="9">
    <source>
        <dbReference type="HAMAP-Rule" id="MF_00181"/>
    </source>
</evidence>
<dbReference type="SUPFAM" id="SSF52949">
    <property type="entry name" value="Macro domain-like"/>
    <property type="match status" value="1"/>
</dbReference>
<dbReference type="EC" id="3.4.11.10" evidence="9"/>
<dbReference type="NCBIfam" id="NF002074">
    <property type="entry name" value="PRK00913.1-4"/>
    <property type="match status" value="1"/>
</dbReference>
<feature type="active site" evidence="9">
    <location>
        <position position="279"/>
    </location>
</feature>
<dbReference type="CDD" id="cd00433">
    <property type="entry name" value="Peptidase_M17"/>
    <property type="match status" value="1"/>
</dbReference>
<dbReference type="RefSeq" id="WP_168987635.1">
    <property type="nucleotide sequence ID" value="NZ_CAWPHM010000259.1"/>
</dbReference>
<dbReference type="Proteomes" id="UP000599523">
    <property type="component" value="Unassembled WGS sequence"/>
</dbReference>
<feature type="binding site" evidence="9">
    <location>
        <position position="267"/>
    </location>
    <ligand>
        <name>Mn(2+)</name>
        <dbReference type="ChEBI" id="CHEBI:29035"/>
        <label>2</label>
    </ligand>
</feature>
<accession>A0A972F7N0</accession>
<dbReference type="Pfam" id="PF02789">
    <property type="entry name" value="Peptidase_M17_N"/>
    <property type="match status" value="1"/>
</dbReference>
<evidence type="ECO:0000256" key="3">
    <source>
        <dbReference type="ARBA" id="ARBA00009528"/>
    </source>
</evidence>
<dbReference type="GO" id="GO:0070006">
    <property type="term" value="F:metalloaminopeptidase activity"/>
    <property type="evidence" value="ECO:0007669"/>
    <property type="project" value="InterPro"/>
</dbReference>
<evidence type="ECO:0000256" key="1">
    <source>
        <dbReference type="ARBA" id="ARBA00000135"/>
    </source>
</evidence>
<evidence type="ECO:0000256" key="6">
    <source>
        <dbReference type="ARBA" id="ARBA00022723"/>
    </source>
</evidence>
<dbReference type="Gene3D" id="3.40.220.10">
    <property type="entry name" value="Leucine Aminopeptidase, subunit E, domain 1"/>
    <property type="match status" value="1"/>
</dbReference>
<feature type="active site" evidence="9">
    <location>
        <position position="353"/>
    </location>
</feature>
<evidence type="ECO:0000259" key="10">
    <source>
        <dbReference type="PROSITE" id="PS00631"/>
    </source>
</evidence>
<dbReference type="AlphaFoldDB" id="A0A972F7N0"/>
<keyword evidence="9" id="KW-0963">Cytoplasm</keyword>
<comment type="subcellular location">
    <subcellularLocation>
        <location evidence="9">Cytoplasm</location>
    </subcellularLocation>
</comment>
<keyword evidence="6 9" id="KW-0479">Metal-binding</keyword>
<dbReference type="FunFam" id="3.40.630.10:FF:000004">
    <property type="entry name" value="Probable cytosol aminopeptidase"/>
    <property type="match status" value="1"/>
</dbReference>
<feature type="binding site" evidence="9">
    <location>
        <position position="351"/>
    </location>
    <ligand>
        <name>Mn(2+)</name>
        <dbReference type="ChEBI" id="CHEBI:29035"/>
        <label>2</label>
    </ligand>
</feature>
<keyword evidence="8 9" id="KW-0464">Manganese</keyword>
<keyword evidence="12" id="KW-1185">Reference proteome</keyword>
<dbReference type="PRINTS" id="PR00481">
    <property type="entry name" value="LAMNOPPTDASE"/>
</dbReference>
<dbReference type="InterPro" id="IPR000819">
    <property type="entry name" value="Peptidase_M17_C"/>
</dbReference>
<evidence type="ECO:0000256" key="8">
    <source>
        <dbReference type="ARBA" id="ARBA00023211"/>
    </source>
</evidence>
<dbReference type="Pfam" id="PF00883">
    <property type="entry name" value="Peptidase_M17"/>
    <property type="match status" value="1"/>
</dbReference>
<feature type="binding site" evidence="9">
    <location>
        <position position="272"/>
    </location>
    <ligand>
        <name>Mn(2+)</name>
        <dbReference type="ChEBI" id="CHEBI:29035"/>
        <label>1</label>
    </ligand>
</feature>
<dbReference type="InterPro" id="IPR043472">
    <property type="entry name" value="Macro_dom-like"/>
</dbReference>
<comment type="similarity">
    <text evidence="3 9">Belongs to the peptidase M17 family.</text>
</comment>
<dbReference type="InterPro" id="IPR023042">
    <property type="entry name" value="Peptidase_M17_leu_NH2_pept"/>
</dbReference>
<evidence type="ECO:0000256" key="5">
    <source>
        <dbReference type="ARBA" id="ARBA00022670"/>
    </source>
</evidence>
<feature type="binding site" evidence="9">
    <location>
        <position position="290"/>
    </location>
    <ligand>
        <name>Mn(2+)</name>
        <dbReference type="ChEBI" id="CHEBI:29035"/>
        <label>2</label>
    </ligand>
</feature>
<feature type="binding site" evidence="9">
    <location>
        <position position="349"/>
    </location>
    <ligand>
        <name>Mn(2+)</name>
        <dbReference type="ChEBI" id="CHEBI:29035"/>
        <label>1</label>
    </ligand>
</feature>
<dbReference type="NCBIfam" id="NF002077">
    <property type="entry name" value="PRK00913.2-4"/>
    <property type="match status" value="1"/>
</dbReference>
<evidence type="ECO:0000256" key="4">
    <source>
        <dbReference type="ARBA" id="ARBA00022438"/>
    </source>
</evidence>
<dbReference type="HAMAP" id="MF_00181">
    <property type="entry name" value="Cytosol_peptidase_M17"/>
    <property type="match status" value="1"/>
</dbReference>
<comment type="function">
    <text evidence="9">Presumably involved in the processing and regular turnover of intracellular proteins. Catalyzes the removal of unsubstituted N-terminal amino acids from various peptides.</text>
</comment>
<dbReference type="PANTHER" id="PTHR11963:SF23">
    <property type="entry name" value="CYTOSOL AMINOPEPTIDASE"/>
    <property type="match status" value="1"/>
</dbReference>